<dbReference type="EMBL" id="QUMQ01000001">
    <property type="protein sequence ID" value="REF94963.1"/>
    <property type="molecule type" value="Genomic_DNA"/>
</dbReference>
<evidence type="ECO:0000313" key="1">
    <source>
        <dbReference type="EMBL" id="REF94963.1"/>
    </source>
</evidence>
<reference evidence="1 2" key="1">
    <citation type="submission" date="2018-08" db="EMBL/GenBank/DDBJ databases">
        <title>Sequencing the genomes of 1000 actinobacteria strains.</title>
        <authorList>
            <person name="Klenk H.-P."/>
        </authorList>
    </citation>
    <scope>NUCLEOTIDE SEQUENCE [LARGE SCALE GENOMIC DNA]</scope>
    <source>
        <strain evidence="1 2">DSM 44099</strain>
    </source>
</reference>
<dbReference type="AlphaFoldDB" id="A0A3D9ZGG3"/>
<protein>
    <submittedName>
        <fullName evidence="1">Uncharacterized protein</fullName>
    </submittedName>
</protein>
<gene>
    <name evidence="1" type="ORF">DFJ67_0910</name>
</gene>
<dbReference type="RefSeq" id="WP_116066717.1">
    <property type="nucleotide sequence ID" value="NZ_BONB01000018.1"/>
</dbReference>
<accession>A0A3D9ZGG3</accession>
<dbReference type="Proteomes" id="UP000256913">
    <property type="component" value="Unassembled WGS sequence"/>
</dbReference>
<comment type="caution">
    <text evidence="1">The sequence shown here is derived from an EMBL/GenBank/DDBJ whole genome shotgun (WGS) entry which is preliminary data.</text>
</comment>
<sequence>MHLVKVKLRSDDLTSAATSEPIVTDLIWVHADPDAGVEHVRVWIQPDAMVIALFICSAAESRAQDVAAALMKRILNTPAMRGWHSI</sequence>
<keyword evidence="2" id="KW-1185">Reference proteome</keyword>
<evidence type="ECO:0000313" key="2">
    <source>
        <dbReference type="Proteomes" id="UP000256913"/>
    </source>
</evidence>
<organism evidence="1 2">
    <name type="scientific">Asanoa ferruginea</name>
    <dbReference type="NCBI Taxonomy" id="53367"/>
    <lineage>
        <taxon>Bacteria</taxon>
        <taxon>Bacillati</taxon>
        <taxon>Actinomycetota</taxon>
        <taxon>Actinomycetes</taxon>
        <taxon>Micromonosporales</taxon>
        <taxon>Micromonosporaceae</taxon>
        <taxon>Asanoa</taxon>
    </lineage>
</organism>
<name>A0A3D9ZGG3_9ACTN</name>
<dbReference type="OrthoDB" id="3872442at2"/>
<proteinExistence type="predicted"/>